<dbReference type="PANTHER" id="PTHR26379:SF187">
    <property type="entry name" value="OS07G0655300 PROTEIN"/>
    <property type="match status" value="1"/>
</dbReference>
<feature type="domain" description="MATH" evidence="3">
    <location>
        <begin position="50"/>
        <end position="188"/>
    </location>
</feature>
<evidence type="ECO:0000256" key="2">
    <source>
        <dbReference type="SAM" id="Phobius"/>
    </source>
</evidence>
<keyword evidence="2" id="KW-0812">Transmembrane</keyword>
<sequence>MIKKINEARLPLQKNFLLIITTNLSKIEFQSNLAAPSPSSGDRAPTRETASTQRLTIAPYSSFSGLSSGKPVISGLFSLGGHLWDILFFPGGYYSGSPYAAVFLRLVSNDHREQVRVLVDFTLVDRRGGMTGGEDDGSYTRCGYHVFGLGPAAVGRCCFGFPEFILQHDLAASGVLLGGDRLVVECAVRLAVDADERDDADNAATTTTTTTITIDDMEPDAFAAMLRFAYDDTLPELPGNSDRDATGVHMAQHLLAAADLYRMDALSQACQDRLARCIMPATAADTYALADRLGLRLLKAAVVRHVAAASSTGARGIEAVKNSEGFRRLAAADAATAEEMVRKVVAAASAHAKREEVSTVSSMEMILASLGVAVFKGIALAALNFGPFRPIK</sequence>
<dbReference type="Gene3D" id="1.25.40.420">
    <property type="match status" value="1"/>
</dbReference>
<evidence type="ECO:0000313" key="5">
    <source>
        <dbReference type="Proteomes" id="UP000008021"/>
    </source>
</evidence>
<dbReference type="SUPFAM" id="SSF54695">
    <property type="entry name" value="POZ domain"/>
    <property type="match status" value="1"/>
</dbReference>
<proteinExistence type="predicted"/>
<dbReference type="eggNOG" id="KOG1987">
    <property type="taxonomic scope" value="Eukaryota"/>
</dbReference>
<name>A0A0E0EKI7_9ORYZ</name>
<dbReference type="HOGENOM" id="CLU_004253_2_0_1"/>
<keyword evidence="2" id="KW-0472">Membrane</keyword>
<dbReference type="InterPro" id="IPR045005">
    <property type="entry name" value="BPM1-6"/>
</dbReference>
<dbReference type="SUPFAM" id="SSF49599">
    <property type="entry name" value="TRAF domain-like"/>
    <property type="match status" value="1"/>
</dbReference>
<dbReference type="InterPro" id="IPR000210">
    <property type="entry name" value="BTB/POZ_dom"/>
</dbReference>
<dbReference type="PANTHER" id="PTHR26379">
    <property type="entry name" value="BTB/POZ AND MATH DOMAIN-CONTAINING PROTEIN 1"/>
    <property type="match status" value="1"/>
</dbReference>
<dbReference type="Pfam" id="PF00651">
    <property type="entry name" value="BTB"/>
    <property type="match status" value="1"/>
</dbReference>
<keyword evidence="2" id="KW-1133">Transmembrane helix</keyword>
<dbReference type="PROSITE" id="PS50144">
    <property type="entry name" value="MATH"/>
    <property type="match status" value="1"/>
</dbReference>
<dbReference type="CDD" id="cd00121">
    <property type="entry name" value="MATH"/>
    <property type="match status" value="1"/>
</dbReference>
<accession>A0A0E0EKI7</accession>
<reference evidence="4" key="2">
    <citation type="submission" date="2018-05" db="EMBL/GenBank/DDBJ databases">
        <title>OmerRS3 (Oryza meridionalis Reference Sequence Version 3).</title>
        <authorList>
            <person name="Zhang J."/>
            <person name="Kudrna D."/>
            <person name="Lee S."/>
            <person name="Talag J."/>
            <person name="Welchert J."/>
            <person name="Wing R.A."/>
        </authorList>
    </citation>
    <scope>NUCLEOTIDE SEQUENCE [LARGE SCALE GENOMIC DNA]</scope>
    <source>
        <strain evidence="4">cv. OR44</strain>
    </source>
</reference>
<dbReference type="InterPro" id="IPR011333">
    <property type="entry name" value="SKP1/BTB/POZ_sf"/>
</dbReference>
<reference evidence="4" key="1">
    <citation type="submission" date="2015-04" db="UniProtKB">
        <authorList>
            <consortium name="EnsemblPlants"/>
        </authorList>
    </citation>
    <scope>IDENTIFICATION</scope>
</reference>
<comment type="pathway">
    <text evidence="1">Protein modification; protein ubiquitination.</text>
</comment>
<dbReference type="Gene3D" id="2.60.210.10">
    <property type="entry name" value="Apoptosis, Tumor Necrosis Factor Receptor Associated Protein 2, Chain A"/>
    <property type="match status" value="1"/>
</dbReference>
<evidence type="ECO:0000259" key="3">
    <source>
        <dbReference type="PROSITE" id="PS50144"/>
    </source>
</evidence>
<organism evidence="4">
    <name type="scientific">Oryza meridionalis</name>
    <dbReference type="NCBI Taxonomy" id="40149"/>
    <lineage>
        <taxon>Eukaryota</taxon>
        <taxon>Viridiplantae</taxon>
        <taxon>Streptophyta</taxon>
        <taxon>Embryophyta</taxon>
        <taxon>Tracheophyta</taxon>
        <taxon>Spermatophyta</taxon>
        <taxon>Magnoliopsida</taxon>
        <taxon>Liliopsida</taxon>
        <taxon>Poales</taxon>
        <taxon>Poaceae</taxon>
        <taxon>BOP clade</taxon>
        <taxon>Oryzoideae</taxon>
        <taxon>Oryzeae</taxon>
        <taxon>Oryzinae</taxon>
        <taxon>Oryza</taxon>
    </lineage>
</organism>
<dbReference type="AlphaFoldDB" id="A0A0E0EKI7"/>
<dbReference type="Proteomes" id="UP000008021">
    <property type="component" value="Chromosome 8"/>
</dbReference>
<dbReference type="InterPro" id="IPR002083">
    <property type="entry name" value="MATH/TRAF_dom"/>
</dbReference>
<dbReference type="EnsemblPlants" id="OMERI08G09570.1">
    <property type="protein sequence ID" value="OMERI08G09570.1"/>
    <property type="gene ID" value="OMERI08G09570"/>
</dbReference>
<feature type="transmembrane region" description="Helical" evidence="2">
    <location>
        <begin position="365"/>
        <end position="386"/>
    </location>
</feature>
<dbReference type="Gramene" id="OMERI08G09570.1">
    <property type="protein sequence ID" value="OMERI08G09570.1"/>
    <property type="gene ID" value="OMERI08G09570"/>
</dbReference>
<protein>
    <recommendedName>
        <fullName evidence="3">MATH domain-containing protein</fullName>
    </recommendedName>
</protein>
<dbReference type="GO" id="GO:0016567">
    <property type="term" value="P:protein ubiquitination"/>
    <property type="evidence" value="ECO:0007669"/>
    <property type="project" value="InterPro"/>
</dbReference>
<evidence type="ECO:0000313" key="4">
    <source>
        <dbReference type="EnsemblPlants" id="OMERI08G09570.1"/>
    </source>
</evidence>
<dbReference type="InterPro" id="IPR008974">
    <property type="entry name" value="TRAF-like"/>
</dbReference>
<dbReference type="STRING" id="40149.A0A0E0EKI7"/>
<keyword evidence="5" id="KW-1185">Reference proteome</keyword>
<evidence type="ECO:0000256" key="1">
    <source>
        <dbReference type="ARBA" id="ARBA00004906"/>
    </source>
</evidence>
<dbReference type="Gene3D" id="3.30.710.10">
    <property type="entry name" value="Potassium Channel Kv1.1, Chain A"/>
    <property type="match status" value="1"/>
</dbReference>
<dbReference type="Pfam" id="PF22486">
    <property type="entry name" value="MATH_2"/>
    <property type="match status" value="1"/>
</dbReference>